<organism evidence="1 2">
    <name type="scientific">Rhodococcus ruber</name>
    <dbReference type="NCBI Taxonomy" id="1830"/>
    <lineage>
        <taxon>Bacteria</taxon>
        <taxon>Bacillati</taxon>
        <taxon>Actinomycetota</taxon>
        <taxon>Actinomycetes</taxon>
        <taxon>Mycobacteriales</taxon>
        <taxon>Nocardiaceae</taxon>
        <taxon>Rhodococcus</taxon>
    </lineage>
</organism>
<reference evidence="1 2" key="1">
    <citation type="journal article" date="2014" name="Genome Announc.">
        <title>Draft Genome Sequence of Propane- and Butane-Oxidizing Actinobacterium Rhodococcus ruber IEGM 231.</title>
        <authorList>
            <person name="Ivshina I.B."/>
            <person name="Kuyukina M.S."/>
            <person name="Krivoruchko A.V."/>
            <person name="Barbe V."/>
            <person name="Fischer C."/>
        </authorList>
    </citation>
    <scope>NUCLEOTIDE SEQUENCE [LARGE SCALE GENOMIC DNA]</scope>
</reference>
<sequence length="58" mass="6606">MLRHPIDNRGPLRALVRPQQGYWRDAHVRVVSLKGRPHASHNPIEDGLAHAVSTFFRA</sequence>
<accession>A0A098BXT3</accession>
<name>A0A098BXT3_9NOCA</name>
<gene>
    <name evidence="1" type="ORF">RHRU231_960060</name>
</gene>
<dbReference type="Proteomes" id="UP000042997">
    <property type="component" value="Unassembled WGS sequence"/>
</dbReference>
<dbReference type="EMBL" id="CCSD01000112">
    <property type="protein sequence ID" value="CDZ92531.1"/>
    <property type="molecule type" value="Genomic_DNA"/>
</dbReference>
<protein>
    <submittedName>
        <fullName evidence="1">Uncharacterized protein</fullName>
    </submittedName>
</protein>
<dbReference type="AlphaFoldDB" id="A0A098BXT3"/>
<evidence type="ECO:0000313" key="2">
    <source>
        <dbReference type="Proteomes" id="UP000042997"/>
    </source>
</evidence>
<evidence type="ECO:0000313" key="1">
    <source>
        <dbReference type="EMBL" id="CDZ92531.1"/>
    </source>
</evidence>
<proteinExistence type="predicted"/>